<feature type="transmembrane region" description="Helical" evidence="1">
    <location>
        <begin position="207"/>
        <end position="226"/>
    </location>
</feature>
<dbReference type="EMBL" id="VUKA01000004">
    <property type="protein sequence ID" value="KAA2213238.1"/>
    <property type="molecule type" value="Genomic_DNA"/>
</dbReference>
<organism evidence="2 3">
    <name type="scientific">Teichococcus oryzae</name>
    <dbReference type="NCBI Taxonomy" id="1608942"/>
    <lineage>
        <taxon>Bacteria</taxon>
        <taxon>Pseudomonadati</taxon>
        <taxon>Pseudomonadota</taxon>
        <taxon>Alphaproteobacteria</taxon>
        <taxon>Acetobacterales</taxon>
        <taxon>Roseomonadaceae</taxon>
        <taxon>Roseomonas</taxon>
    </lineage>
</organism>
<keyword evidence="1" id="KW-0472">Membrane</keyword>
<sequence>MRGVFPGRDRRALAALLILLILLGLAGAGMMLWSRSMPAFTDPAAAEWMLAEEPPSPGSGEAGRRAHAEFKAEWFRRWHALQGWRWPLLDGGRALLLFSVCGLLGLAWLSGRSWRDLRTPSSRRALLLLAASVWCLQLPAAFWHHLERLSRRLMPRWADAAALEVLLAVVVVLGLLILLGMGWLLLRRAVLPVGLWAWDGTRPLRSGLLTAGFAMLGLLVLHDLLAQLVSGLYLKVPLGMAGFYLVLAGRAVLVAPRPASLASPPPMR</sequence>
<keyword evidence="1" id="KW-1133">Transmembrane helix</keyword>
<feature type="transmembrane region" description="Helical" evidence="1">
    <location>
        <begin position="232"/>
        <end position="253"/>
    </location>
</feature>
<comment type="caution">
    <text evidence="2">The sequence shown here is derived from an EMBL/GenBank/DDBJ whole genome shotgun (WGS) entry which is preliminary data.</text>
</comment>
<evidence type="ECO:0000256" key="1">
    <source>
        <dbReference type="SAM" id="Phobius"/>
    </source>
</evidence>
<reference evidence="2 3" key="1">
    <citation type="journal article" date="2015" name="Int. J. Syst. Evol. Microbiol.">
        <title>Roseomonas oryzae sp. nov., isolated from paddy rhizosphere soil.</title>
        <authorList>
            <person name="Ramaprasad E.V."/>
            <person name="Sasikala Ch."/>
            <person name="Ramana Ch.V."/>
        </authorList>
    </citation>
    <scope>NUCLEOTIDE SEQUENCE [LARGE SCALE GENOMIC DNA]</scope>
    <source>
        <strain evidence="2 3">KCTC 42542</strain>
    </source>
</reference>
<evidence type="ECO:0000313" key="3">
    <source>
        <dbReference type="Proteomes" id="UP000322110"/>
    </source>
</evidence>
<name>A0A5B2TH41_9PROT</name>
<feature type="transmembrane region" description="Helical" evidence="1">
    <location>
        <begin position="126"/>
        <end position="145"/>
    </location>
</feature>
<feature type="transmembrane region" description="Helical" evidence="1">
    <location>
        <begin position="165"/>
        <end position="186"/>
    </location>
</feature>
<proteinExistence type="predicted"/>
<protein>
    <submittedName>
        <fullName evidence="2">Uncharacterized protein</fullName>
    </submittedName>
</protein>
<accession>A0A5B2TH41</accession>
<dbReference type="AlphaFoldDB" id="A0A5B2TH41"/>
<dbReference type="Proteomes" id="UP000322110">
    <property type="component" value="Unassembled WGS sequence"/>
</dbReference>
<gene>
    <name evidence="2" type="ORF">F0Q34_11475</name>
</gene>
<keyword evidence="1" id="KW-0812">Transmembrane</keyword>
<dbReference type="RefSeq" id="WP_149812351.1">
    <property type="nucleotide sequence ID" value="NZ_VUKA01000004.1"/>
</dbReference>
<keyword evidence="3" id="KW-1185">Reference proteome</keyword>
<feature type="transmembrane region" description="Helical" evidence="1">
    <location>
        <begin position="94"/>
        <end position="114"/>
    </location>
</feature>
<evidence type="ECO:0000313" key="2">
    <source>
        <dbReference type="EMBL" id="KAA2213238.1"/>
    </source>
</evidence>